<keyword evidence="4" id="KW-0564">Palmitate</keyword>
<dbReference type="AlphaFoldDB" id="A0A927BP45"/>
<organism evidence="7 8">
    <name type="scientific">Paenibacillus sabuli</name>
    <dbReference type="NCBI Taxonomy" id="2772509"/>
    <lineage>
        <taxon>Bacteria</taxon>
        <taxon>Bacillati</taxon>
        <taxon>Bacillota</taxon>
        <taxon>Bacilli</taxon>
        <taxon>Bacillales</taxon>
        <taxon>Paenibacillaceae</taxon>
        <taxon>Paenibacillus</taxon>
    </lineage>
</organism>
<accession>A0A927BP45</accession>
<dbReference type="InterPro" id="IPR050490">
    <property type="entry name" value="Bact_solute-bd_prot1"/>
</dbReference>
<dbReference type="InterPro" id="IPR006059">
    <property type="entry name" value="SBP"/>
</dbReference>
<name>A0A927BP45_9BACL</name>
<keyword evidence="8" id="KW-1185">Reference proteome</keyword>
<keyword evidence="2 6" id="KW-0732">Signal</keyword>
<evidence type="ECO:0000313" key="8">
    <source>
        <dbReference type="Proteomes" id="UP000621560"/>
    </source>
</evidence>
<evidence type="ECO:0000256" key="2">
    <source>
        <dbReference type="ARBA" id="ARBA00022729"/>
    </source>
</evidence>
<evidence type="ECO:0000256" key="3">
    <source>
        <dbReference type="ARBA" id="ARBA00023136"/>
    </source>
</evidence>
<keyword evidence="3" id="KW-0472">Membrane</keyword>
<feature type="chain" id="PRO_5039608172" evidence="6">
    <location>
        <begin position="24"/>
        <end position="555"/>
    </location>
</feature>
<reference evidence="7" key="1">
    <citation type="submission" date="2020-09" db="EMBL/GenBank/DDBJ databases">
        <title>A novel bacterium of genus Paenibacillus, isolated from South China Sea.</title>
        <authorList>
            <person name="Huang H."/>
            <person name="Mo K."/>
            <person name="Hu Y."/>
        </authorList>
    </citation>
    <scope>NUCLEOTIDE SEQUENCE</scope>
    <source>
        <strain evidence="7">IB182496</strain>
    </source>
</reference>
<dbReference type="Pfam" id="PF01547">
    <property type="entry name" value="SBP_bac_1"/>
    <property type="match status" value="1"/>
</dbReference>
<keyword evidence="5" id="KW-0449">Lipoprotein</keyword>
<evidence type="ECO:0000256" key="5">
    <source>
        <dbReference type="ARBA" id="ARBA00023288"/>
    </source>
</evidence>
<dbReference type="Proteomes" id="UP000621560">
    <property type="component" value="Unassembled WGS sequence"/>
</dbReference>
<dbReference type="PANTHER" id="PTHR43649:SF33">
    <property type="entry name" value="POLYGALACTURONAN_RHAMNOGALACTURONAN-BINDING PROTEIN YTCQ"/>
    <property type="match status" value="1"/>
</dbReference>
<keyword evidence="1" id="KW-1003">Cell membrane</keyword>
<dbReference type="SUPFAM" id="SSF53850">
    <property type="entry name" value="Periplasmic binding protein-like II"/>
    <property type="match status" value="1"/>
</dbReference>
<evidence type="ECO:0000256" key="1">
    <source>
        <dbReference type="ARBA" id="ARBA00022475"/>
    </source>
</evidence>
<dbReference type="Gene3D" id="3.40.190.10">
    <property type="entry name" value="Periplasmic binding protein-like II"/>
    <property type="match status" value="2"/>
</dbReference>
<dbReference type="PANTHER" id="PTHR43649">
    <property type="entry name" value="ARABINOSE-BINDING PROTEIN-RELATED"/>
    <property type="match status" value="1"/>
</dbReference>
<proteinExistence type="predicted"/>
<comment type="caution">
    <text evidence="7">The sequence shown here is derived from an EMBL/GenBank/DDBJ whole genome shotgun (WGS) entry which is preliminary data.</text>
</comment>
<dbReference type="PROSITE" id="PS51257">
    <property type="entry name" value="PROKAR_LIPOPROTEIN"/>
    <property type="match status" value="1"/>
</dbReference>
<gene>
    <name evidence="7" type="ORF">IDH44_02975</name>
</gene>
<evidence type="ECO:0000313" key="7">
    <source>
        <dbReference type="EMBL" id="MBD2844138.1"/>
    </source>
</evidence>
<dbReference type="RefSeq" id="WP_190914554.1">
    <property type="nucleotide sequence ID" value="NZ_JACXIZ010000008.1"/>
</dbReference>
<evidence type="ECO:0000256" key="4">
    <source>
        <dbReference type="ARBA" id="ARBA00023139"/>
    </source>
</evidence>
<protein>
    <submittedName>
        <fullName evidence="7">Extracellular solute-binding protein</fullName>
    </submittedName>
</protein>
<sequence length="555" mass="62438">MKKKRTYSIALSLLLCCAIVVSGCTGGSENQNGGDETSLNLSAPGELPLVDEKTTIKITVPRSSNILSYEYGENELTTWLEDQTNVHIEWNFYPSADAGQKLNLELSSGGDVGDLIMGFDEADFEMDNAMIANYGSQGIFAPLNDLIEKNGFYINEMFEENPNMKQATTAPDGNIYALHKVGNCYNCDRSMRFWVNEEFLAALNMSVPETTEELYQYLKAVKEQDVNGNGDPSDEIPLTGSPRGWFTEVHDFILNAFTYKDDNDLYVKDDVIHAAFVTEEWKEGLTYLNKLYSEGLIDPSSFTNDTNQLNQLIELSDGNTVGAFPGGIEYGVNDETKMKYEIVPPIQGPDGFQYAYFNEYGAVNAVKFVIPASGKNKDLVMKWLDFMYKPETAMRNRYGVPGVDWEEPEQGKVAANGGQAMYRTIDSATTEQQHSSHWDGANHVYTPFGSDARERYPEGQYDMETSLYNAAVEYDAFTEPGTMVPPFFFGPDDAARFNELRNEVNRHVQASTADFIVGNRKLDSDWEKYLSELESMGLSDYIKMMQTEYDKNWKS</sequence>
<dbReference type="EMBL" id="JACXIZ010000008">
    <property type="protein sequence ID" value="MBD2844138.1"/>
    <property type="molecule type" value="Genomic_DNA"/>
</dbReference>
<feature type="signal peptide" evidence="6">
    <location>
        <begin position="1"/>
        <end position="23"/>
    </location>
</feature>
<evidence type="ECO:0000256" key="6">
    <source>
        <dbReference type="SAM" id="SignalP"/>
    </source>
</evidence>